<evidence type="ECO:0000313" key="3">
    <source>
        <dbReference type="Proteomes" id="UP001218170"/>
    </source>
</evidence>
<dbReference type="Pfam" id="PF06114">
    <property type="entry name" value="Peptidase_M78"/>
    <property type="match status" value="1"/>
</dbReference>
<organism evidence="2 3">
    <name type="scientific">Microbacterium thalli</name>
    <dbReference type="NCBI Taxonomy" id="3027921"/>
    <lineage>
        <taxon>Bacteria</taxon>
        <taxon>Bacillati</taxon>
        <taxon>Actinomycetota</taxon>
        <taxon>Actinomycetes</taxon>
        <taxon>Micrococcales</taxon>
        <taxon>Microbacteriaceae</taxon>
        <taxon>Microbacterium</taxon>
    </lineage>
</organism>
<sequence>MIDDHIRETIDALGVDVVYAELPEDRDGEYIHHLSLIRLRPGMRRRLHRSVAAHECAHAVFADVPSRFGPRNAKQERRADEWAALRLIDIDDYKLAERIHTGHVDAIALELDVTADIVEAFQRILTRFGDTVYVGARMGAGMWHHRETTDQH</sequence>
<dbReference type="InterPro" id="IPR010359">
    <property type="entry name" value="IrrE_HExxH"/>
</dbReference>
<keyword evidence="3" id="KW-1185">Reference proteome</keyword>
<dbReference type="Proteomes" id="UP001218170">
    <property type="component" value="Unassembled WGS sequence"/>
</dbReference>
<reference evidence="2 3" key="1">
    <citation type="submission" date="2023-02" db="EMBL/GenBank/DDBJ databases">
        <title>Study of novel species of the Microbacterium genus.</title>
        <authorList>
            <person name="Arroyo-Herrera I."/>
            <person name="Roman-Ponce B."/>
            <person name="Vasquez-Murrieta M.S."/>
        </authorList>
    </citation>
    <scope>NUCLEOTIDE SEQUENCE [LARGE SCALE GENOMIC DNA]</scope>
    <source>
        <strain evidence="2 3">NE1TT3</strain>
    </source>
</reference>
<accession>A0ABT5SKH5</accession>
<name>A0ABT5SKH5_9MICO</name>
<dbReference type="EMBL" id="JAQZCI010000004">
    <property type="protein sequence ID" value="MDD7963343.1"/>
    <property type="molecule type" value="Genomic_DNA"/>
</dbReference>
<proteinExistence type="predicted"/>
<comment type="caution">
    <text evidence="2">The sequence shown here is derived from an EMBL/GenBank/DDBJ whole genome shotgun (WGS) entry which is preliminary data.</text>
</comment>
<evidence type="ECO:0000259" key="1">
    <source>
        <dbReference type="Pfam" id="PF06114"/>
    </source>
</evidence>
<gene>
    <name evidence="2" type="ORF">PUW80_13380</name>
</gene>
<evidence type="ECO:0000313" key="2">
    <source>
        <dbReference type="EMBL" id="MDD7963343.1"/>
    </source>
</evidence>
<protein>
    <submittedName>
        <fullName evidence="2">ImmA/IrrE family metallo-endopeptidase</fullName>
    </submittedName>
</protein>
<feature type="domain" description="IrrE N-terminal-like" evidence="1">
    <location>
        <begin position="11"/>
        <end position="115"/>
    </location>
</feature>
<dbReference type="RefSeq" id="WP_274264921.1">
    <property type="nucleotide sequence ID" value="NZ_JAQZCI010000004.1"/>
</dbReference>